<comment type="caution">
    <text evidence="7">The sequence shown here is derived from an EMBL/GenBank/DDBJ whole genome shotgun (WGS) entry which is preliminary data.</text>
</comment>
<dbReference type="EMBL" id="JAMZFW010000001">
    <property type="protein sequence ID" value="MCP1101048.1"/>
    <property type="molecule type" value="Genomic_DNA"/>
</dbReference>
<evidence type="ECO:0000256" key="2">
    <source>
        <dbReference type="ARBA" id="ARBA00022692"/>
    </source>
</evidence>
<keyword evidence="2 5" id="KW-0812">Transmembrane</keyword>
<evidence type="ECO:0000256" key="4">
    <source>
        <dbReference type="ARBA" id="ARBA00023136"/>
    </source>
</evidence>
<keyword evidence="4 5" id="KW-0472">Membrane</keyword>
<feature type="transmembrane region" description="Helical" evidence="5">
    <location>
        <begin position="7"/>
        <end position="39"/>
    </location>
</feature>
<dbReference type="InterPro" id="IPR002810">
    <property type="entry name" value="NfeD-like_C"/>
</dbReference>
<dbReference type="RefSeq" id="WP_262064830.1">
    <property type="nucleotide sequence ID" value="NZ_JAMXOD010000001.1"/>
</dbReference>
<comment type="subcellular location">
    <subcellularLocation>
        <location evidence="1">Membrane</location>
        <topology evidence="1">Multi-pass membrane protein</topology>
    </subcellularLocation>
</comment>
<dbReference type="Proteomes" id="UP001523566">
    <property type="component" value="Unassembled WGS sequence"/>
</dbReference>
<feature type="transmembrane region" description="Helical" evidence="5">
    <location>
        <begin position="45"/>
        <end position="67"/>
    </location>
</feature>
<gene>
    <name evidence="7" type="ORF">NK125_01300</name>
</gene>
<keyword evidence="3 5" id="KW-1133">Transmembrane helix</keyword>
<dbReference type="PANTHER" id="PTHR33507">
    <property type="entry name" value="INNER MEMBRANE PROTEIN YBBJ"/>
    <property type="match status" value="1"/>
</dbReference>
<proteinExistence type="predicted"/>
<evidence type="ECO:0000313" key="7">
    <source>
        <dbReference type="EMBL" id="MCP1101048.1"/>
    </source>
</evidence>
<accession>A0ABT1E5D9</accession>
<dbReference type="InterPro" id="IPR012340">
    <property type="entry name" value="NA-bd_OB-fold"/>
</dbReference>
<organism evidence="7 8">
    <name type="scientific">Aequitasia blattaphilus</name>
    <dbReference type="NCBI Taxonomy" id="2949332"/>
    <lineage>
        <taxon>Bacteria</taxon>
        <taxon>Bacillati</taxon>
        <taxon>Bacillota</taxon>
        <taxon>Clostridia</taxon>
        <taxon>Lachnospirales</taxon>
        <taxon>Lachnospiraceae</taxon>
        <taxon>Aequitasia</taxon>
    </lineage>
</organism>
<dbReference type="SUPFAM" id="SSF141322">
    <property type="entry name" value="NfeD domain-like"/>
    <property type="match status" value="1"/>
</dbReference>
<evidence type="ECO:0000256" key="1">
    <source>
        <dbReference type="ARBA" id="ARBA00004141"/>
    </source>
</evidence>
<dbReference type="InterPro" id="IPR052165">
    <property type="entry name" value="Membrane_assoc_protease"/>
</dbReference>
<evidence type="ECO:0000256" key="5">
    <source>
        <dbReference type="SAM" id="Phobius"/>
    </source>
</evidence>
<protein>
    <submittedName>
        <fullName evidence="7">NfeD family protein</fullName>
    </submittedName>
</protein>
<name>A0ABT1E5D9_9FIRM</name>
<dbReference type="PANTHER" id="PTHR33507:SF3">
    <property type="entry name" value="INNER MEMBRANE PROTEIN YBBJ"/>
    <property type="match status" value="1"/>
</dbReference>
<keyword evidence="8" id="KW-1185">Reference proteome</keyword>
<reference evidence="7 8" key="1">
    <citation type="journal article" date="2022" name="Genome Biol. Evol.">
        <title>Host diet, physiology and behaviors set the stage for Lachnospiraceae cladogenesis.</title>
        <authorList>
            <person name="Vera-Ponce De Leon A."/>
            <person name="Schneider M."/>
            <person name="Jahnes B.C."/>
            <person name="Sadowski V."/>
            <person name="Camuy-Velez L.A."/>
            <person name="Duan J."/>
            <person name="Sabree Z.L."/>
        </authorList>
    </citation>
    <scope>NUCLEOTIDE SEQUENCE [LARGE SCALE GENOMIC DNA]</scope>
    <source>
        <strain evidence="7 8">PAL113</strain>
    </source>
</reference>
<dbReference type="Gene3D" id="2.40.50.140">
    <property type="entry name" value="Nucleic acid-binding proteins"/>
    <property type="match status" value="1"/>
</dbReference>
<evidence type="ECO:0000313" key="8">
    <source>
        <dbReference type="Proteomes" id="UP001523566"/>
    </source>
</evidence>
<dbReference type="Pfam" id="PF01957">
    <property type="entry name" value="NfeD"/>
    <property type="match status" value="1"/>
</dbReference>
<evidence type="ECO:0000256" key="3">
    <source>
        <dbReference type="ARBA" id="ARBA00022989"/>
    </source>
</evidence>
<evidence type="ECO:0000259" key="6">
    <source>
        <dbReference type="Pfam" id="PF01957"/>
    </source>
</evidence>
<feature type="domain" description="NfeD-like C-terminal" evidence="6">
    <location>
        <begin position="82"/>
        <end position="141"/>
    </location>
</feature>
<sequence length="145" mass="16128">MENYYWLIAFAVLLIFEISTMGLTTIWFAIGAICAFFAAVLGGNLMVQVIVFIGISILSLILTRPLVKKHFNNSREATNVYSLIGQQGLVIIPIDTLRAEGRVEVKGQEWAAKTESPHGKIETGTEVEVKRIEGVHLIVERKENV</sequence>